<evidence type="ECO:0000256" key="3">
    <source>
        <dbReference type="ARBA" id="ARBA00023002"/>
    </source>
</evidence>
<dbReference type="RefSeq" id="WP_259613115.1">
    <property type="nucleotide sequence ID" value="NZ_CP091139.2"/>
</dbReference>
<gene>
    <name evidence="5" type="ORF">L2X98_26460</name>
</gene>
<dbReference type="InterPro" id="IPR020904">
    <property type="entry name" value="Sc_DH/Rdtase_CS"/>
</dbReference>
<dbReference type="PRINTS" id="PR00081">
    <property type="entry name" value="GDHRDH"/>
</dbReference>
<protein>
    <submittedName>
        <fullName evidence="5">SDR family oxidoreductase</fullName>
    </submittedName>
</protein>
<dbReference type="PANTHER" id="PTHR43618:SF17">
    <property type="entry name" value="RHAMNOLIPIDS BIOSYNTHESIS 3-OXOACYL-[ACYL-CARRIER-PROTEIN] REDUCTASE"/>
    <property type="match status" value="1"/>
</dbReference>
<proteinExistence type="inferred from homology"/>
<keyword evidence="2" id="KW-0521">NADP</keyword>
<organism evidence="5 6">
    <name type="scientific">Microbacterium elymi</name>
    <dbReference type="NCBI Taxonomy" id="2909587"/>
    <lineage>
        <taxon>Bacteria</taxon>
        <taxon>Bacillati</taxon>
        <taxon>Actinomycetota</taxon>
        <taxon>Actinomycetes</taxon>
        <taxon>Micrococcales</taxon>
        <taxon>Microbacteriaceae</taxon>
        <taxon>Microbacterium</taxon>
    </lineage>
</organism>
<comment type="similarity">
    <text evidence="1">Belongs to the short-chain dehydrogenases/reductases (SDR) family.</text>
</comment>
<dbReference type="InterPro" id="IPR036291">
    <property type="entry name" value="NAD(P)-bd_dom_sf"/>
</dbReference>
<keyword evidence="6" id="KW-1185">Reference proteome</keyword>
<accession>A0ABY5NMQ6</accession>
<dbReference type="SUPFAM" id="SSF51735">
    <property type="entry name" value="NAD(P)-binding Rossmann-fold domains"/>
    <property type="match status" value="1"/>
</dbReference>
<evidence type="ECO:0000256" key="2">
    <source>
        <dbReference type="ARBA" id="ARBA00022857"/>
    </source>
</evidence>
<dbReference type="PRINTS" id="PR00080">
    <property type="entry name" value="SDRFAMILY"/>
</dbReference>
<dbReference type="InterPro" id="IPR052178">
    <property type="entry name" value="Sec_Metab_Biosynth_SDR"/>
</dbReference>
<evidence type="ECO:0000259" key="4">
    <source>
        <dbReference type="SMART" id="SM00822"/>
    </source>
</evidence>
<dbReference type="Pfam" id="PF13561">
    <property type="entry name" value="adh_short_C2"/>
    <property type="match status" value="1"/>
</dbReference>
<dbReference type="SMART" id="SM00822">
    <property type="entry name" value="PKS_KR"/>
    <property type="match status" value="1"/>
</dbReference>
<dbReference type="EMBL" id="CP091139">
    <property type="protein sequence ID" value="UUT36457.1"/>
    <property type="molecule type" value="Genomic_DNA"/>
</dbReference>
<dbReference type="InterPro" id="IPR002347">
    <property type="entry name" value="SDR_fam"/>
</dbReference>
<dbReference type="PANTHER" id="PTHR43618">
    <property type="entry name" value="7-ALPHA-HYDROXYSTEROID DEHYDROGENASE"/>
    <property type="match status" value="1"/>
</dbReference>
<feature type="domain" description="Ketoreductase" evidence="4">
    <location>
        <begin position="11"/>
        <end position="195"/>
    </location>
</feature>
<evidence type="ECO:0000313" key="5">
    <source>
        <dbReference type="EMBL" id="UUT36457.1"/>
    </source>
</evidence>
<dbReference type="Gene3D" id="3.40.50.720">
    <property type="entry name" value="NAD(P)-binding Rossmann-like Domain"/>
    <property type="match status" value="1"/>
</dbReference>
<name>A0ABY5NMQ6_9MICO</name>
<dbReference type="PROSITE" id="PS00061">
    <property type="entry name" value="ADH_SHORT"/>
    <property type="match status" value="1"/>
</dbReference>
<sequence>MTDELFDVRGKVALVTGGTGGIGGMIARGFVRRGVRTYLVGRDPQKTTDVAAAVSGDDGDCRPLVADLADPAQVAALAAEFARHEERLHILVNNAGAVGPDSLDASTTQAWDDIMELNVRTPFQLVQGLLAPLRAAASVDDPARIVNIGSIGGLHVPNWEAHAYGASKAALHHLTRSLAKKLGHDSITVNAIAPGPFPTSMTSASAETVRKNVQTYIPLARAGEEHDMQGLVLFLSSRAGAYVNGVTIPLDGGYMAAL</sequence>
<keyword evidence="3" id="KW-0560">Oxidoreductase</keyword>
<dbReference type="Proteomes" id="UP001054811">
    <property type="component" value="Chromosome"/>
</dbReference>
<dbReference type="InterPro" id="IPR057326">
    <property type="entry name" value="KR_dom"/>
</dbReference>
<evidence type="ECO:0000313" key="6">
    <source>
        <dbReference type="Proteomes" id="UP001054811"/>
    </source>
</evidence>
<reference evidence="5" key="1">
    <citation type="submission" date="2022-01" db="EMBL/GenBank/DDBJ databases">
        <title>Microbacterium eymi and Microbacterium rhizovicinus sp. nov., isolated from the rhizospheric soil of Elymus tsukushiensis, a plant native to the Dokdo Islands, Republic of Korea.</title>
        <authorList>
            <person name="Hwang Y.J."/>
        </authorList>
    </citation>
    <scope>NUCLEOTIDE SEQUENCE</scope>
    <source>
        <strain evidence="5">KUDC0405</strain>
    </source>
</reference>
<evidence type="ECO:0000256" key="1">
    <source>
        <dbReference type="ARBA" id="ARBA00006484"/>
    </source>
</evidence>